<evidence type="ECO:0008006" key="3">
    <source>
        <dbReference type="Google" id="ProtNLM"/>
    </source>
</evidence>
<gene>
    <name evidence="1" type="ORF">J6I44_13775</name>
</gene>
<accession>A0ABT3PQ21</accession>
<sequence>MFSDKVLKTLSISDREIVFDFFVFYSRLEYALKKTPQFRKDEGYVEADWSEFKKSIKPIFDASKNKKLKKAADYLTDKPPRKIEETSDGLEFRDASFTEENSPENLIDIICVVRNNLFHGGKYVKEEVSDLARDEDLLENSLIILEEFVNSVKPVKEAFYNV</sequence>
<evidence type="ECO:0000313" key="1">
    <source>
        <dbReference type="EMBL" id="MCW9707931.1"/>
    </source>
</evidence>
<dbReference type="RefSeq" id="WP_265766718.1">
    <property type="nucleotide sequence ID" value="NZ_JAGGJA010000009.1"/>
</dbReference>
<organism evidence="1 2">
    <name type="scientific">Fodinibius salsisoli</name>
    <dbReference type="NCBI Taxonomy" id="2820877"/>
    <lineage>
        <taxon>Bacteria</taxon>
        <taxon>Pseudomonadati</taxon>
        <taxon>Balneolota</taxon>
        <taxon>Balneolia</taxon>
        <taxon>Balneolales</taxon>
        <taxon>Balneolaceae</taxon>
        <taxon>Fodinibius</taxon>
    </lineage>
</organism>
<dbReference type="EMBL" id="JAGGJA010000009">
    <property type="protein sequence ID" value="MCW9707931.1"/>
    <property type="molecule type" value="Genomic_DNA"/>
</dbReference>
<protein>
    <recommendedName>
        <fullName evidence="3">MAE-28990/MAE-18760-like HEPN domain-containing protein</fullName>
    </recommendedName>
</protein>
<dbReference type="Proteomes" id="UP001207918">
    <property type="component" value="Unassembled WGS sequence"/>
</dbReference>
<evidence type="ECO:0000313" key="2">
    <source>
        <dbReference type="Proteomes" id="UP001207918"/>
    </source>
</evidence>
<keyword evidence="2" id="KW-1185">Reference proteome</keyword>
<name>A0ABT3PQ21_9BACT</name>
<reference evidence="1 2" key="1">
    <citation type="submission" date="2021-03" db="EMBL/GenBank/DDBJ databases">
        <title>Aliifodinibius sp. nov., a new bacterium isolated from saline soil.</title>
        <authorList>
            <person name="Galisteo C."/>
            <person name="De La Haba R."/>
            <person name="Sanchez-Porro C."/>
            <person name="Ventosa A."/>
        </authorList>
    </citation>
    <scope>NUCLEOTIDE SEQUENCE [LARGE SCALE GENOMIC DNA]</scope>
    <source>
        <strain evidence="1 2">1BSP15-2V2</strain>
    </source>
</reference>
<proteinExistence type="predicted"/>
<comment type="caution">
    <text evidence="1">The sequence shown here is derived from an EMBL/GenBank/DDBJ whole genome shotgun (WGS) entry which is preliminary data.</text>
</comment>